<feature type="compositionally biased region" description="Acidic residues" evidence="1">
    <location>
        <begin position="263"/>
        <end position="277"/>
    </location>
</feature>
<protein>
    <submittedName>
        <fullName evidence="2">Uncharacterized protein</fullName>
    </submittedName>
</protein>
<keyword evidence="3" id="KW-1185">Reference proteome</keyword>
<evidence type="ECO:0000313" key="3">
    <source>
        <dbReference type="Proteomes" id="UP000313359"/>
    </source>
</evidence>
<reference evidence="2" key="1">
    <citation type="journal article" date="2018" name="Genome Biol. Evol.">
        <title>Genomics and development of Lentinus tigrinus, a white-rot wood-decaying mushroom with dimorphic fruiting bodies.</title>
        <authorList>
            <person name="Wu B."/>
            <person name="Xu Z."/>
            <person name="Knudson A."/>
            <person name="Carlson A."/>
            <person name="Chen N."/>
            <person name="Kovaka S."/>
            <person name="LaButti K."/>
            <person name="Lipzen A."/>
            <person name="Pennachio C."/>
            <person name="Riley R."/>
            <person name="Schakwitz W."/>
            <person name="Umezawa K."/>
            <person name="Ohm R.A."/>
            <person name="Grigoriev I.V."/>
            <person name="Nagy L.G."/>
            <person name="Gibbons J."/>
            <person name="Hibbett D."/>
        </authorList>
    </citation>
    <scope>NUCLEOTIDE SEQUENCE [LARGE SCALE GENOMIC DNA]</scope>
    <source>
        <strain evidence="2">ALCF2SS1-6</strain>
    </source>
</reference>
<feature type="region of interest" description="Disordered" evidence="1">
    <location>
        <begin position="248"/>
        <end position="277"/>
    </location>
</feature>
<feature type="region of interest" description="Disordered" evidence="1">
    <location>
        <begin position="207"/>
        <end position="236"/>
    </location>
</feature>
<sequence>MPSHKRKDFSDGEDAPSTLYEPRRSLSPARSPKRRRCDVLETGMSQLTLDGRPITPSATFASPTILFPDSPAVASHPPPLWDAPGPNVTHIPASAATAVVLPGSVEEPTSPETVEEDAEVQDVPMKVPSWYEIEKDRIVITDLEDYDAEDEPDNTPTNPPHGAEDLPAFSISSAVLDRLLKPNALGPLSPEPSPSTALVLYRPLVVPDESQDGRASPQERRLESGEKEGLGAVPGALEDALQPMGEEVPMEDTRPCTPMVLEPVDEPVDEPMDIEML</sequence>
<feature type="region of interest" description="Disordered" evidence="1">
    <location>
        <begin position="147"/>
        <end position="166"/>
    </location>
</feature>
<name>A0A5C2SJV4_9APHY</name>
<feature type="compositionally biased region" description="Basic and acidic residues" evidence="1">
    <location>
        <begin position="217"/>
        <end position="229"/>
    </location>
</feature>
<dbReference type="Proteomes" id="UP000313359">
    <property type="component" value="Unassembled WGS sequence"/>
</dbReference>
<proteinExistence type="predicted"/>
<feature type="region of interest" description="Disordered" evidence="1">
    <location>
        <begin position="1"/>
        <end position="37"/>
    </location>
</feature>
<dbReference type="EMBL" id="ML122255">
    <property type="protein sequence ID" value="RPD63900.1"/>
    <property type="molecule type" value="Genomic_DNA"/>
</dbReference>
<gene>
    <name evidence="2" type="ORF">L227DRAFT_572347</name>
</gene>
<dbReference type="AlphaFoldDB" id="A0A5C2SJV4"/>
<dbReference type="STRING" id="1328759.A0A5C2SJV4"/>
<dbReference type="OrthoDB" id="3364141at2759"/>
<evidence type="ECO:0000313" key="2">
    <source>
        <dbReference type="EMBL" id="RPD63900.1"/>
    </source>
</evidence>
<organism evidence="2 3">
    <name type="scientific">Lentinus tigrinus ALCF2SS1-6</name>
    <dbReference type="NCBI Taxonomy" id="1328759"/>
    <lineage>
        <taxon>Eukaryota</taxon>
        <taxon>Fungi</taxon>
        <taxon>Dikarya</taxon>
        <taxon>Basidiomycota</taxon>
        <taxon>Agaricomycotina</taxon>
        <taxon>Agaricomycetes</taxon>
        <taxon>Polyporales</taxon>
        <taxon>Polyporaceae</taxon>
        <taxon>Lentinus</taxon>
    </lineage>
</organism>
<accession>A0A5C2SJV4</accession>
<evidence type="ECO:0000256" key="1">
    <source>
        <dbReference type="SAM" id="MobiDB-lite"/>
    </source>
</evidence>